<dbReference type="RefSeq" id="WP_182297425.1">
    <property type="nucleotide sequence ID" value="NZ_CP059851.1"/>
</dbReference>
<evidence type="ECO:0000313" key="2">
    <source>
        <dbReference type="Proteomes" id="UP000515292"/>
    </source>
</evidence>
<organism evidence="1 2">
    <name type="scientific">Sandaracinobacteroides saxicola</name>
    <dbReference type="NCBI Taxonomy" id="2759707"/>
    <lineage>
        <taxon>Bacteria</taxon>
        <taxon>Pseudomonadati</taxon>
        <taxon>Pseudomonadota</taxon>
        <taxon>Alphaproteobacteria</taxon>
        <taxon>Sphingomonadales</taxon>
        <taxon>Sphingosinicellaceae</taxon>
        <taxon>Sandaracinobacteroides</taxon>
    </lineage>
</organism>
<sequence length="291" mass="30096">MAELGSAQGWVTTGTATIAAIAGIVSGINSDQAKTRAAAAEAQSRATSAQLAQQAEARQLSSANRDYQLAVTRMVLDAIGKDDRRLQGALVGLVATLPEESLAKSLTEALASSGDAAVAGRANANLSALESYVGQNESDGREVLAGPTIAPTRLGTASATRTIAADASPVGTTRQLTPKKAGAWDVDIFWCQGDGDAARRVRAEALAGALRGETGFALGRLRIRPLPYITNSRPGYRLSADVIRPEAGKRDEADVAAAIQRVAAALPQPVRLTVQPATSPTPSYVSTFMCA</sequence>
<dbReference type="Proteomes" id="UP000515292">
    <property type="component" value="Chromosome"/>
</dbReference>
<reference evidence="1 2" key="1">
    <citation type="submission" date="2020-07" db="EMBL/GenBank/DDBJ databases">
        <title>Complete genome sequence for Sandaracinobacter sp. M6.</title>
        <authorList>
            <person name="Tang Y."/>
            <person name="Liu Q."/>
            <person name="Guo Z."/>
            <person name="Lei P."/>
            <person name="Huang B."/>
        </authorList>
    </citation>
    <scope>NUCLEOTIDE SEQUENCE [LARGE SCALE GENOMIC DNA]</scope>
    <source>
        <strain evidence="1 2">M6</strain>
    </source>
</reference>
<proteinExistence type="predicted"/>
<name>A0A7G5IJR0_9SPHN</name>
<gene>
    <name evidence="1" type="ORF">H3309_03655</name>
</gene>
<keyword evidence="2" id="KW-1185">Reference proteome</keyword>
<dbReference type="AlphaFoldDB" id="A0A7G5IJR0"/>
<protein>
    <submittedName>
        <fullName evidence="1">Uncharacterized protein</fullName>
    </submittedName>
</protein>
<accession>A0A7G5IJR0</accession>
<dbReference type="KEGG" id="sand:H3309_03655"/>
<evidence type="ECO:0000313" key="1">
    <source>
        <dbReference type="EMBL" id="QMW23602.1"/>
    </source>
</evidence>
<dbReference type="EMBL" id="CP059851">
    <property type="protein sequence ID" value="QMW23602.1"/>
    <property type="molecule type" value="Genomic_DNA"/>
</dbReference>